<organism evidence="2 3">
    <name type="scientific">Kitasatospora kazusensis</name>
    <dbReference type="NCBI Taxonomy" id="407974"/>
    <lineage>
        <taxon>Bacteria</taxon>
        <taxon>Bacillati</taxon>
        <taxon>Actinomycetota</taxon>
        <taxon>Actinomycetes</taxon>
        <taxon>Kitasatosporales</taxon>
        <taxon>Streptomycetaceae</taxon>
        <taxon>Kitasatospora</taxon>
    </lineage>
</organism>
<keyword evidence="1" id="KW-0812">Transmembrane</keyword>
<evidence type="ECO:0008006" key="4">
    <source>
        <dbReference type="Google" id="ProtNLM"/>
    </source>
</evidence>
<evidence type="ECO:0000313" key="2">
    <source>
        <dbReference type="EMBL" id="GAA2152743.1"/>
    </source>
</evidence>
<protein>
    <recommendedName>
        <fullName evidence="4">DUF1328 domain-containing protein</fullName>
    </recommendedName>
</protein>
<proteinExistence type="predicted"/>
<keyword evidence="1" id="KW-1133">Transmembrane helix</keyword>
<keyword evidence="3" id="KW-1185">Reference proteome</keyword>
<sequence>MALFLFIVLIAVVFGFIGALVKGLLWLLVIGVVLFMATLVFGGMRLGSRRAKRR</sequence>
<dbReference type="Proteomes" id="UP001422759">
    <property type="component" value="Unassembled WGS sequence"/>
</dbReference>
<keyword evidence="1" id="KW-0472">Membrane</keyword>
<evidence type="ECO:0000256" key="1">
    <source>
        <dbReference type="SAM" id="Phobius"/>
    </source>
</evidence>
<comment type="caution">
    <text evidence="2">The sequence shown here is derived from an EMBL/GenBank/DDBJ whole genome shotgun (WGS) entry which is preliminary data.</text>
</comment>
<dbReference type="EMBL" id="BAAANT010000035">
    <property type="protein sequence ID" value="GAA2152743.1"/>
    <property type="molecule type" value="Genomic_DNA"/>
</dbReference>
<reference evidence="2 3" key="1">
    <citation type="journal article" date="2019" name="Int. J. Syst. Evol. Microbiol.">
        <title>The Global Catalogue of Microorganisms (GCM) 10K type strain sequencing project: providing services to taxonomists for standard genome sequencing and annotation.</title>
        <authorList>
            <consortium name="The Broad Institute Genomics Platform"/>
            <consortium name="The Broad Institute Genome Sequencing Center for Infectious Disease"/>
            <person name="Wu L."/>
            <person name="Ma J."/>
        </authorList>
    </citation>
    <scope>NUCLEOTIDE SEQUENCE [LARGE SCALE GENOMIC DNA]</scope>
    <source>
        <strain evidence="2 3">JCM 14560</strain>
    </source>
</reference>
<evidence type="ECO:0000313" key="3">
    <source>
        <dbReference type="Proteomes" id="UP001422759"/>
    </source>
</evidence>
<accession>A0ABN3A2Q1</accession>
<gene>
    <name evidence="2" type="ORF">GCM10009760_49820</name>
</gene>
<dbReference type="RefSeq" id="WP_344468178.1">
    <property type="nucleotide sequence ID" value="NZ_BAAANT010000035.1"/>
</dbReference>
<name>A0ABN3A2Q1_9ACTN</name>
<feature type="transmembrane region" description="Helical" evidence="1">
    <location>
        <begin position="25"/>
        <end position="44"/>
    </location>
</feature>